<dbReference type="GO" id="GO:0048024">
    <property type="term" value="P:regulation of mRNA splicing, via spliceosome"/>
    <property type="evidence" value="ECO:0007669"/>
    <property type="project" value="TreeGrafter"/>
</dbReference>
<dbReference type="SMART" id="SM00311">
    <property type="entry name" value="PWI"/>
    <property type="match status" value="1"/>
</dbReference>
<feature type="compositionally biased region" description="Gly residues" evidence="2">
    <location>
        <begin position="167"/>
        <end position="184"/>
    </location>
</feature>
<dbReference type="Proteomes" id="UP000076798">
    <property type="component" value="Unassembled WGS sequence"/>
</dbReference>
<dbReference type="GO" id="GO:0005681">
    <property type="term" value="C:spliceosomal complex"/>
    <property type="evidence" value="ECO:0007669"/>
    <property type="project" value="TreeGrafter"/>
</dbReference>
<dbReference type="PANTHER" id="PTHR23148:SF0">
    <property type="entry name" value="SERINE_ARGININE REPETITIVE MATRIX PROTEIN 1"/>
    <property type="match status" value="1"/>
</dbReference>
<dbReference type="EMBL" id="KV428115">
    <property type="protein sequence ID" value="KZT36161.1"/>
    <property type="molecule type" value="Genomic_DNA"/>
</dbReference>
<dbReference type="InterPro" id="IPR036483">
    <property type="entry name" value="PWI_dom_sf"/>
</dbReference>
<dbReference type="SUPFAM" id="SSF101233">
    <property type="entry name" value="PWI domain"/>
    <property type="match status" value="1"/>
</dbReference>
<feature type="domain" description="PWI" evidence="3">
    <location>
        <begin position="27"/>
        <end position="128"/>
    </location>
</feature>
<dbReference type="InterPro" id="IPR002483">
    <property type="entry name" value="PWI_dom"/>
</dbReference>
<evidence type="ECO:0000313" key="5">
    <source>
        <dbReference type="Proteomes" id="UP000076798"/>
    </source>
</evidence>
<dbReference type="AlphaFoldDB" id="A0A166BAF6"/>
<sequence length="403" mass="45609">MDAGFFKGTSTDQDKRFSDKEAKLLKSLKFPPEYDTRVDMRKVKVEVMRPWIAKKVVELVGFEDEVVIEYAVGLLEDKDKPIPDPRLIQINLQGFLTTNTAAFMKALWSLLIEAQNNPAGIPQTFIEQQKEDLKKAHANRGPQDQRRERLDEVRERERRERNDARGDGGGGRGFRGGRGGGRGGYSSRFDDRVAVAEVEVEMLAGAPEVAADPVNLLALALHPQHVADLPRRVEYSHRGRDLVHHHIHRTVPVRALDLDLVHQVCLVDGGGHHRMTTMSQAVVDLRLHNADASRGHHLRNLLNPRNIAFDLLHHVRGPEALHVRMVAVHHHLETTVEEVLPEAEVTREVDRQMARRRRNEKGEEEEAFLYLHLVVGLTLVLVPARIPGHDHVLLPCDRSEMDG</sequence>
<proteinExistence type="predicted"/>
<accession>A0A166BAF6</accession>
<dbReference type="GO" id="GO:0006397">
    <property type="term" value="P:mRNA processing"/>
    <property type="evidence" value="ECO:0007669"/>
    <property type="project" value="UniProtKB-KW"/>
</dbReference>
<organism evidence="4 5">
    <name type="scientific">Sistotremastrum suecicum HHB10207 ss-3</name>
    <dbReference type="NCBI Taxonomy" id="1314776"/>
    <lineage>
        <taxon>Eukaryota</taxon>
        <taxon>Fungi</taxon>
        <taxon>Dikarya</taxon>
        <taxon>Basidiomycota</taxon>
        <taxon>Agaricomycotina</taxon>
        <taxon>Agaricomycetes</taxon>
        <taxon>Sistotremastrales</taxon>
        <taxon>Sistotremastraceae</taxon>
        <taxon>Sistotremastrum</taxon>
    </lineage>
</organism>
<keyword evidence="5" id="KW-1185">Reference proteome</keyword>
<protein>
    <recommendedName>
        <fullName evidence="3">PWI domain-containing protein</fullName>
    </recommendedName>
</protein>
<evidence type="ECO:0000256" key="1">
    <source>
        <dbReference type="ARBA" id="ARBA00022664"/>
    </source>
</evidence>
<dbReference type="Pfam" id="PF01480">
    <property type="entry name" value="PWI"/>
    <property type="match status" value="1"/>
</dbReference>
<keyword evidence="1" id="KW-0507">mRNA processing</keyword>
<feature type="region of interest" description="Disordered" evidence="2">
    <location>
        <begin position="132"/>
        <end position="186"/>
    </location>
</feature>
<dbReference type="PANTHER" id="PTHR23148">
    <property type="entry name" value="SERINE/ARGININE REGULATED NUCLEAR MATRIX PROTEIN"/>
    <property type="match status" value="1"/>
</dbReference>
<evidence type="ECO:0000313" key="4">
    <source>
        <dbReference type="EMBL" id="KZT36161.1"/>
    </source>
</evidence>
<name>A0A166BAF6_9AGAM</name>
<reference evidence="4 5" key="1">
    <citation type="journal article" date="2016" name="Mol. Biol. Evol.">
        <title>Comparative Genomics of Early-Diverging Mushroom-Forming Fungi Provides Insights into the Origins of Lignocellulose Decay Capabilities.</title>
        <authorList>
            <person name="Nagy L.G."/>
            <person name="Riley R."/>
            <person name="Tritt A."/>
            <person name="Adam C."/>
            <person name="Daum C."/>
            <person name="Floudas D."/>
            <person name="Sun H."/>
            <person name="Yadav J.S."/>
            <person name="Pangilinan J."/>
            <person name="Larsson K.H."/>
            <person name="Matsuura K."/>
            <person name="Barry K."/>
            <person name="Labutti K."/>
            <person name="Kuo R."/>
            <person name="Ohm R.A."/>
            <person name="Bhattacharya S.S."/>
            <person name="Shirouzu T."/>
            <person name="Yoshinaga Y."/>
            <person name="Martin F.M."/>
            <person name="Grigoriev I.V."/>
            <person name="Hibbett D.S."/>
        </authorList>
    </citation>
    <scope>NUCLEOTIDE SEQUENCE [LARGE SCALE GENOMIC DNA]</scope>
    <source>
        <strain evidence="4 5">HHB10207 ss-3</strain>
    </source>
</reference>
<dbReference type="PROSITE" id="PS51025">
    <property type="entry name" value="PWI"/>
    <property type="match status" value="1"/>
</dbReference>
<evidence type="ECO:0000259" key="3">
    <source>
        <dbReference type="PROSITE" id="PS51025"/>
    </source>
</evidence>
<dbReference type="InterPro" id="IPR052225">
    <property type="entry name" value="Ser/Arg_repetitive_matrix"/>
</dbReference>
<dbReference type="STRING" id="1314776.A0A166BAF6"/>
<evidence type="ECO:0000256" key="2">
    <source>
        <dbReference type="SAM" id="MobiDB-lite"/>
    </source>
</evidence>
<feature type="compositionally biased region" description="Basic and acidic residues" evidence="2">
    <location>
        <begin position="143"/>
        <end position="166"/>
    </location>
</feature>
<dbReference type="Gene3D" id="1.20.1390.10">
    <property type="entry name" value="PWI domain"/>
    <property type="match status" value="1"/>
</dbReference>
<gene>
    <name evidence="4" type="ORF">SISSUDRAFT_1063894</name>
</gene>
<dbReference type="GO" id="GO:0003723">
    <property type="term" value="F:RNA binding"/>
    <property type="evidence" value="ECO:0007669"/>
    <property type="project" value="TreeGrafter"/>
</dbReference>
<dbReference type="OrthoDB" id="163257at2759"/>